<dbReference type="PROSITE" id="PS50949">
    <property type="entry name" value="HTH_GNTR"/>
    <property type="match status" value="1"/>
</dbReference>
<dbReference type="AlphaFoldDB" id="A0A7Y6NMX8"/>
<keyword evidence="3" id="KW-0804">Transcription</keyword>
<dbReference type="InterPro" id="IPR008920">
    <property type="entry name" value="TF_FadR/GntR_C"/>
</dbReference>
<dbReference type="Pfam" id="PF00392">
    <property type="entry name" value="GntR"/>
    <property type="match status" value="1"/>
</dbReference>
<dbReference type="RefSeq" id="WP_176068766.1">
    <property type="nucleotide sequence ID" value="NZ_JABWMJ010000004.1"/>
</dbReference>
<evidence type="ECO:0000313" key="7">
    <source>
        <dbReference type="Proteomes" id="UP000529637"/>
    </source>
</evidence>
<dbReference type="SMART" id="SM00345">
    <property type="entry name" value="HTH_GNTR"/>
    <property type="match status" value="1"/>
</dbReference>
<dbReference type="Gene3D" id="1.10.10.10">
    <property type="entry name" value="Winged helix-like DNA-binding domain superfamily/Winged helix DNA-binding domain"/>
    <property type="match status" value="1"/>
</dbReference>
<reference evidence="6 7" key="1">
    <citation type="submission" date="2020-06" db="EMBL/GenBank/DDBJ databases">
        <title>Schlegella sp. ID0723 isolated from air conditioner.</title>
        <authorList>
            <person name="Kim D.Y."/>
            <person name="Kim D.-U."/>
        </authorList>
    </citation>
    <scope>NUCLEOTIDE SEQUENCE [LARGE SCALE GENOMIC DNA]</scope>
    <source>
        <strain evidence="6 7">ID0723</strain>
    </source>
</reference>
<dbReference type="InterPro" id="IPR036388">
    <property type="entry name" value="WH-like_DNA-bd_sf"/>
</dbReference>
<feature type="domain" description="HTH gntR-type" evidence="5">
    <location>
        <begin position="24"/>
        <end position="94"/>
    </location>
</feature>
<dbReference type="SUPFAM" id="SSF48008">
    <property type="entry name" value="GntR ligand-binding domain-like"/>
    <property type="match status" value="1"/>
</dbReference>
<dbReference type="InterPro" id="IPR000524">
    <property type="entry name" value="Tscrpt_reg_HTH_GntR"/>
</dbReference>
<protein>
    <submittedName>
        <fullName evidence="6">FadR family transcriptional regulator</fullName>
    </submittedName>
</protein>
<evidence type="ECO:0000256" key="3">
    <source>
        <dbReference type="ARBA" id="ARBA00023163"/>
    </source>
</evidence>
<accession>A0A7Y6NMX8</accession>
<dbReference type="CDD" id="cd07377">
    <property type="entry name" value="WHTH_GntR"/>
    <property type="match status" value="1"/>
</dbReference>
<feature type="compositionally biased region" description="Low complexity" evidence="4">
    <location>
        <begin position="259"/>
        <end position="309"/>
    </location>
</feature>
<feature type="region of interest" description="Disordered" evidence="4">
    <location>
        <begin position="254"/>
        <end position="406"/>
    </location>
</feature>
<dbReference type="InterPro" id="IPR036390">
    <property type="entry name" value="WH_DNA-bd_sf"/>
</dbReference>
<dbReference type="Pfam" id="PF07729">
    <property type="entry name" value="FCD"/>
    <property type="match status" value="1"/>
</dbReference>
<dbReference type="InterPro" id="IPR011711">
    <property type="entry name" value="GntR_C"/>
</dbReference>
<evidence type="ECO:0000256" key="4">
    <source>
        <dbReference type="SAM" id="MobiDB-lite"/>
    </source>
</evidence>
<evidence type="ECO:0000259" key="5">
    <source>
        <dbReference type="PROSITE" id="PS50949"/>
    </source>
</evidence>
<comment type="caution">
    <text evidence="6">The sequence shown here is derived from an EMBL/GenBank/DDBJ whole genome shotgun (WGS) entry which is preliminary data.</text>
</comment>
<dbReference type="PANTHER" id="PTHR43537">
    <property type="entry name" value="TRANSCRIPTIONAL REGULATOR, GNTR FAMILY"/>
    <property type="match status" value="1"/>
</dbReference>
<feature type="compositionally biased region" description="Low complexity" evidence="4">
    <location>
        <begin position="355"/>
        <end position="406"/>
    </location>
</feature>
<evidence type="ECO:0000256" key="1">
    <source>
        <dbReference type="ARBA" id="ARBA00023015"/>
    </source>
</evidence>
<dbReference type="GO" id="GO:0003677">
    <property type="term" value="F:DNA binding"/>
    <property type="evidence" value="ECO:0007669"/>
    <property type="project" value="UniProtKB-KW"/>
</dbReference>
<gene>
    <name evidence="6" type="ORF">HQN59_10055</name>
</gene>
<name>A0A7Y6NMX8_9BURK</name>
<dbReference type="SUPFAM" id="SSF46785">
    <property type="entry name" value="Winged helix' DNA-binding domain"/>
    <property type="match status" value="1"/>
</dbReference>
<proteinExistence type="predicted"/>
<evidence type="ECO:0000313" key="6">
    <source>
        <dbReference type="EMBL" id="NUZ06105.1"/>
    </source>
</evidence>
<keyword evidence="7" id="KW-1185">Reference proteome</keyword>
<organism evidence="6 7">
    <name type="scientific">Piscinibacter koreensis</name>
    <dbReference type="NCBI Taxonomy" id="2742824"/>
    <lineage>
        <taxon>Bacteria</taxon>
        <taxon>Pseudomonadati</taxon>
        <taxon>Pseudomonadota</taxon>
        <taxon>Betaproteobacteria</taxon>
        <taxon>Burkholderiales</taxon>
        <taxon>Sphaerotilaceae</taxon>
        <taxon>Piscinibacter</taxon>
    </lineage>
</organism>
<keyword evidence="2" id="KW-0238">DNA-binding</keyword>
<dbReference type="Gene3D" id="1.20.120.530">
    <property type="entry name" value="GntR ligand-binding domain-like"/>
    <property type="match status" value="1"/>
</dbReference>
<sequence length="406" mass="42482">MNDSTAPARTDARSLSDEASVRTPRIFEAICEQVRSQLSMGRLKPGDKLPAERELAVQFGSSRTAVREALRSLEIAGVIELRKGVKGGAFIREGDPAVVTRSFGDMVHLGRISLENLTESRVIIQDAVIRLACERGSDADFDALEESIARTERLTREKRWDERRVQLVSFYRVLAQATQNEVMVIMVDALTDIVLQVIARDSAVPKEDTVKVQRQIVECLRRRDADAAAALMSRHLKALHGHLFDAASQRSRALRARRSANAQAPVGKTSARAAGAGRGASAAPRNAAAGSGPAPRRPAASPASAARKGAGNGTGASRKTSGNGSSVASRKTAGASETASRKSATGATGAVRKGAANGSTAARKGAAAPARRAAPGAGAKVAAKGRSSAKKAAAGAKSTRGTARRR</sequence>
<dbReference type="SMART" id="SM00895">
    <property type="entry name" value="FCD"/>
    <property type="match status" value="1"/>
</dbReference>
<dbReference type="PANTHER" id="PTHR43537:SF5">
    <property type="entry name" value="UXU OPERON TRANSCRIPTIONAL REGULATOR"/>
    <property type="match status" value="1"/>
</dbReference>
<dbReference type="EMBL" id="JABWMJ010000004">
    <property type="protein sequence ID" value="NUZ06105.1"/>
    <property type="molecule type" value="Genomic_DNA"/>
</dbReference>
<dbReference type="GO" id="GO:0003700">
    <property type="term" value="F:DNA-binding transcription factor activity"/>
    <property type="evidence" value="ECO:0007669"/>
    <property type="project" value="InterPro"/>
</dbReference>
<feature type="compositionally biased region" description="Polar residues" evidence="4">
    <location>
        <begin position="315"/>
        <end position="346"/>
    </location>
</feature>
<dbReference type="PRINTS" id="PR00035">
    <property type="entry name" value="HTHGNTR"/>
</dbReference>
<dbReference type="Proteomes" id="UP000529637">
    <property type="component" value="Unassembled WGS sequence"/>
</dbReference>
<keyword evidence="1" id="KW-0805">Transcription regulation</keyword>
<evidence type="ECO:0000256" key="2">
    <source>
        <dbReference type="ARBA" id="ARBA00023125"/>
    </source>
</evidence>